<dbReference type="SUPFAM" id="SSF53474">
    <property type="entry name" value="alpha/beta-Hydrolases"/>
    <property type="match status" value="1"/>
</dbReference>
<feature type="domain" description="AB hydrolase-1" evidence="1">
    <location>
        <begin position="21"/>
        <end position="245"/>
    </location>
</feature>
<evidence type="ECO:0000313" key="2">
    <source>
        <dbReference type="EMBL" id="KXF74659.1"/>
    </source>
</evidence>
<dbReference type="EMBL" id="LNTU01000041">
    <property type="protein sequence ID" value="KXF74659.1"/>
    <property type="molecule type" value="Genomic_DNA"/>
</dbReference>
<dbReference type="AlphaFoldDB" id="A0A135HN84"/>
<sequence length="262" mass="28537">MATARLDNVEIYYEIHGEGRPLVLIAGYTCDHTFWEGVLPHLAKRFRVITFDNRGIGSTADHGEPFSVDTMAADAAGLIRHLGLEKPAVVGQSMGGAIVQTLQARFPEICGPCAILNSSQRFDTVAIKALESLLELRKANVDFDLLIDATLPWLSGSEWLSNGKNIADFKHALLANPAPQSVADQERQLIALKSFDARTWNKPWKHPAMVISATEDRVASVHEGRNLARSLNARFAEVPGGHASPVEQAGKVSELLLAFLHG</sequence>
<proteinExistence type="predicted"/>
<comment type="caution">
    <text evidence="2">The sequence shown here is derived from an EMBL/GenBank/DDBJ whole genome shotgun (WGS) entry which is preliminary data.</text>
</comment>
<dbReference type="Pfam" id="PF00561">
    <property type="entry name" value="Abhydrolase_1"/>
    <property type="match status" value="1"/>
</dbReference>
<dbReference type="PRINTS" id="PR00111">
    <property type="entry name" value="ABHYDROLASE"/>
</dbReference>
<evidence type="ECO:0000259" key="1">
    <source>
        <dbReference type="Pfam" id="PF00561"/>
    </source>
</evidence>
<evidence type="ECO:0000313" key="3">
    <source>
        <dbReference type="Proteomes" id="UP000070107"/>
    </source>
</evidence>
<dbReference type="InterPro" id="IPR000073">
    <property type="entry name" value="AB_hydrolase_1"/>
</dbReference>
<name>A0A135HN84_9HYPH</name>
<dbReference type="PANTHER" id="PTHR43433">
    <property type="entry name" value="HYDROLASE, ALPHA/BETA FOLD FAMILY PROTEIN"/>
    <property type="match status" value="1"/>
</dbReference>
<protein>
    <recommendedName>
        <fullName evidence="1">AB hydrolase-1 domain-containing protein</fullName>
    </recommendedName>
</protein>
<dbReference type="Proteomes" id="UP000070107">
    <property type="component" value="Unassembled WGS sequence"/>
</dbReference>
<organism evidence="2 3">
    <name type="scientific">Paramesorhizobium deserti</name>
    <dbReference type="NCBI Taxonomy" id="1494590"/>
    <lineage>
        <taxon>Bacteria</taxon>
        <taxon>Pseudomonadati</taxon>
        <taxon>Pseudomonadota</taxon>
        <taxon>Alphaproteobacteria</taxon>
        <taxon>Hyphomicrobiales</taxon>
        <taxon>Phyllobacteriaceae</taxon>
        <taxon>Paramesorhizobium</taxon>
    </lineage>
</organism>
<keyword evidence="3" id="KW-1185">Reference proteome</keyword>
<accession>A0A135HN84</accession>
<dbReference type="InterPro" id="IPR050471">
    <property type="entry name" value="AB_hydrolase"/>
</dbReference>
<dbReference type="STRING" id="1494590.ATN84_22435"/>
<dbReference type="Gene3D" id="3.40.50.1820">
    <property type="entry name" value="alpha/beta hydrolase"/>
    <property type="match status" value="1"/>
</dbReference>
<gene>
    <name evidence="2" type="ORF">ATN84_22435</name>
</gene>
<dbReference type="InterPro" id="IPR029058">
    <property type="entry name" value="AB_hydrolase_fold"/>
</dbReference>
<reference evidence="2 3" key="1">
    <citation type="submission" date="2015-11" db="EMBL/GenBank/DDBJ databases">
        <title>Draft genome sequence of Paramesorhizobium deserti A-3-E, a strain highly resistant to diverse beta-lactam antibiotics.</title>
        <authorList>
            <person name="Lv R."/>
            <person name="Yang X."/>
            <person name="Fang N."/>
            <person name="Guo J."/>
            <person name="Luo X."/>
            <person name="Peng F."/>
            <person name="Yang R."/>
            <person name="Cui Y."/>
            <person name="Fang C."/>
            <person name="Song Y."/>
        </authorList>
    </citation>
    <scope>NUCLEOTIDE SEQUENCE [LARGE SCALE GENOMIC DNA]</scope>
    <source>
        <strain evidence="2 3">A-3-E</strain>
    </source>
</reference>
<dbReference type="PANTHER" id="PTHR43433:SF1">
    <property type="entry name" value="BLL5160 PROTEIN"/>
    <property type="match status" value="1"/>
</dbReference>